<dbReference type="Gene3D" id="3.30.70.1230">
    <property type="entry name" value="Nucleotide cyclase"/>
    <property type="match status" value="1"/>
</dbReference>
<gene>
    <name evidence="3" type="ORF">SAMN04488068_1532</name>
</gene>
<evidence type="ECO:0000256" key="1">
    <source>
        <dbReference type="SAM" id="Phobius"/>
    </source>
</evidence>
<dbReference type="PROSITE" id="PS50125">
    <property type="entry name" value="GUANYLATE_CYCLASE_2"/>
    <property type="match status" value="1"/>
</dbReference>
<dbReference type="CDD" id="cd07302">
    <property type="entry name" value="CHD"/>
    <property type="match status" value="1"/>
</dbReference>
<sequence>MTGSAFWVAALLAVGLGAIFVWADRRSPSSRALALCLIVIGVRLALVPLEHAMGPNSFWIYQIGSRSLETLSILAGIEWARRVAADASATLKRTVGVLFRVSQGIALLYGLLVIGYVVLAPDQAAGEGTGWLRMRGLAWALVPVLATAILLSTIALVIVRFTRKDPAESVRLRALMVAAPFLLTGLVVSRDWVPLLISFGLLIFLSGAVQYLIIQGQRGASMRQFLSPEIARLLSTQGMEQAMRRERRQISIVICDLRGFTAYAREHDSDGVVGLLERYYRVVGAVSLQHRGTVKDHAGDGVLILVGAPLPDRRHALHAVRLAAELRERVGQFLKEAGVDLGIGIGVATGDTTIGALRGAGRLEYAAVGTAVNLAARLCQRAADGEVLIDQTTCTAVADDPRYAVDARAPEVMKGFSDAVPVFALATG</sequence>
<evidence type="ECO:0000313" key="3">
    <source>
        <dbReference type="EMBL" id="SHG82207.1"/>
    </source>
</evidence>
<keyword evidence="1" id="KW-1133">Transmembrane helix</keyword>
<keyword evidence="4" id="KW-1185">Reference proteome</keyword>
<evidence type="ECO:0000259" key="2">
    <source>
        <dbReference type="PROSITE" id="PS50125"/>
    </source>
</evidence>
<keyword evidence="1" id="KW-0812">Transmembrane</keyword>
<feature type="transmembrane region" description="Helical" evidence="1">
    <location>
        <begin position="170"/>
        <end position="189"/>
    </location>
</feature>
<dbReference type="InterPro" id="IPR001054">
    <property type="entry name" value="A/G_cyclase"/>
</dbReference>
<dbReference type="STRING" id="490188.SAMN04488068_1532"/>
<dbReference type="InterPro" id="IPR050697">
    <property type="entry name" value="Adenylyl/Guanylyl_Cyclase_3/4"/>
</dbReference>
<dbReference type="Proteomes" id="UP000199758">
    <property type="component" value="Unassembled WGS sequence"/>
</dbReference>
<dbReference type="AlphaFoldDB" id="A0A1M5MYB5"/>
<dbReference type="SMART" id="SM00044">
    <property type="entry name" value="CYCc"/>
    <property type="match status" value="1"/>
</dbReference>
<proteinExistence type="predicted"/>
<dbReference type="SUPFAM" id="SSF55073">
    <property type="entry name" value="Nucleotide cyclase"/>
    <property type="match status" value="1"/>
</dbReference>
<dbReference type="EMBL" id="FQWZ01000003">
    <property type="protein sequence ID" value="SHG82207.1"/>
    <property type="molecule type" value="Genomic_DNA"/>
</dbReference>
<dbReference type="GO" id="GO:0004016">
    <property type="term" value="F:adenylate cyclase activity"/>
    <property type="evidence" value="ECO:0007669"/>
    <property type="project" value="UniProtKB-ARBA"/>
</dbReference>
<dbReference type="InterPro" id="IPR029787">
    <property type="entry name" value="Nucleotide_cyclase"/>
</dbReference>
<feature type="transmembrane region" description="Helical" evidence="1">
    <location>
        <begin position="97"/>
        <end position="118"/>
    </location>
</feature>
<organism evidence="3 4">
    <name type="scientific">Hydrocarboniphaga daqingensis</name>
    <dbReference type="NCBI Taxonomy" id="490188"/>
    <lineage>
        <taxon>Bacteria</taxon>
        <taxon>Pseudomonadati</taxon>
        <taxon>Pseudomonadota</taxon>
        <taxon>Gammaproteobacteria</taxon>
        <taxon>Nevskiales</taxon>
        <taxon>Nevskiaceae</taxon>
        <taxon>Hydrocarboniphaga</taxon>
    </lineage>
</organism>
<dbReference type="GO" id="GO:0035556">
    <property type="term" value="P:intracellular signal transduction"/>
    <property type="evidence" value="ECO:0007669"/>
    <property type="project" value="InterPro"/>
</dbReference>
<name>A0A1M5MYB5_9GAMM</name>
<dbReference type="Pfam" id="PF00211">
    <property type="entry name" value="Guanylate_cyc"/>
    <property type="match status" value="1"/>
</dbReference>
<keyword evidence="1" id="KW-0472">Membrane</keyword>
<dbReference type="PANTHER" id="PTHR43081">
    <property type="entry name" value="ADENYLATE CYCLASE, TERMINAL-DIFFERENTIATION SPECIFIC-RELATED"/>
    <property type="match status" value="1"/>
</dbReference>
<feature type="transmembrane region" description="Helical" evidence="1">
    <location>
        <begin position="138"/>
        <end position="158"/>
    </location>
</feature>
<feature type="domain" description="Guanylate cyclase" evidence="2">
    <location>
        <begin position="251"/>
        <end position="379"/>
    </location>
</feature>
<feature type="transmembrane region" description="Helical" evidence="1">
    <location>
        <begin position="195"/>
        <end position="214"/>
    </location>
</feature>
<dbReference type="OrthoDB" id="9806704at2"/>
<dbReference type="PANTHER" id="PTHR43081:SF20">
    <property type="entry name" value="TWO-COMPONENT RESPONSE REGULATOR"/>
    <property type="match status" value="1"/>
</dbReference>
<dbReference type="RefSeq" id="WP_139250167.1">
    <property type="nucleotide sequence ID" value="NZ_FQWZ01000003.1"/>
</dbReference>
<dbReference type="GO" id="GO:0006171">
    <property type="term" value="P:cAMP biosynthetic process"/>
    <property type="evidence" value="ECO:0007669"/>
    <property type="project" value="TreeGrafter"/>
</dbReference>
<feature type="transmembrane region" description="Helical" evidence="1">
    <location>
        <begin position="6"/>
        <end position="23"/>
    </location>
</feature>
<reference evidence="3 4" key="1">
    <citation type="submission" date="2016-11" db="EMBL/GenBank/DDBJ databases">
        <authorList>
            <person name="Jaros S."/>
            <person name="Januszkiewicz K."/>
            <person name="Wedrychowicz H."/>
        </authorList>
    </citation>
    <scope>NUCLEOTIDE SEQUENCE [LARGE SCALE GENOMIC DNA]</scope>
    <source>
        <strain evidence="3 4">CGMCC 1.7049</strain>
    </source>
</reference>
<accession>A0A1M5MYB5</accession>
<protein>
    <submittedName>
        <fullName evidence="3">Adenylate cyclase, class 3</fullName>
    </submittedName>
</protein>
<evidence type="ECO:0000313" key="4">
    <source>
        <dbReference type="Proteomes" id="UP000199758"/>
    </source>
</evidence>